<dbReference type="AlphaFoldDB" id="A0A833WHG9"/>
<evidence type="ECO:0000256" key="1">
    <source>
        <dbReference type="SAM" id="MobiDB-lite"/>
    </source>
</evidence>
<evidence type="ECO:0000313" key="3">
    <source>
        <dbReference type="Proteomes" id="UP000602510"/>
    </source>
</evidence>
<dbReference type="Proteomes" id="UP000602510">
    <property type="component" value="Unassembled WGS sequence"/>
</dbReference>
<evidence type="ECO:0000313" key="2">
    <source>
        <dbReference type="EMBL" id="KAF4027606.1"/>
    </source>
</evidence>
<feature type="region of interest" description="Disordered" evidence="1">
    <location>
        <begin position="64"/>
        <end position="92"/>
    </location>
</feature>
<accession>A0A833WHG9</accession>
<dbReference type="EMBL" id="WSZM01001372">
    <property type="protein sequence ID" value="KAF4027606.1"/>
    <property type="molecule type" value="Genomic_DNA"/>
</dbReference>
<organism evidence="2 3">
    <name type="scientific">Phytophthora infestans</name>
    <name type="common">Potato late blight agent</name>
    <name type="synonym">Botrytis infestans</name>
    <dbReference type="NCBI Taxonomy" id="4787"/>
    <lineage>
        <taxon>Eukaryota</taxon>
        <taxon>Sar</taxon>
        <taxon>Stramenopiles</taxon>
        <taxon>Oomycota</taxon>
        <taxon>Peronosporomycetes</taxon>
        <taxon>Peronosporales</taxon>
        <taxon>Peronosporaceae</taxon>
        <taxon>Phytophthora</taxon>
    </lineage>
</organism>
<proteinExistence type="predicted"/>
<name>A0A833WHG9_PHYIN</name>
<reference evidence="2" key="1">
    <citation type="submission" date="2020-04" db="EMBL/GenBank/DDBJ databases">
        <title>Hybrid Assembly of Korean Phytophthora infestans isolates.</title>
        <authorList>
            <person name="Prokchorchik M."/>
            <person name="Lee Y."/>
            <person name="Seo J."/>
            <person name="Cho J.-H."/>
            <person name="Park Y.-E."/>
            <person name="Jang D.-C."/>
            <person name="Im J.-S."/>
            <person name="Choi J.-G."/>
            <person name="Park H.-J."/>
            <person name="Lee G.-B."/>
            <person name="Lee Y.-G."/>
            <person name="Hong S.-Y."/>
            <person name="Cho K."/>
            <person name="Sohn K.H."/>
        </authorList>
    </citation>
    <scope>NUCLEOTIDE SEQUENCE</scope>
    <source>
        <strain evidence="2">KR_1_A1</strain>
    </source>
</reference>
<sequence length="142" mass="16149">MRCHRAFWVYASDNGESISKKAATFARQQAAQEQPGANKTAENWLRSRAGRSLKYAWLNEPPTTRQKYYSENPDDGFPLEDSPTGFRDGRADRSRYPRMICADVERPQVLQNSVSGAQVRAHMPIDQLRGFKKRRRAASSGD</sequence>
<keyword evidence="3" id="KW-1185">Reference proteome</keyword>
<gene>
    <name evidence="2" type="ORF">GN244_ATG20775</name>
</gene>
<protein>
    <submittedName>
        <fullName evidence="2">Uncharacterized protein</fullName>
    </submittedName>
</protein>
<comment type="caution">
    <text evidence="2">The sequence shown here is derived from an EMBL/GenBank/DDBJ whole genome shotgun (WGS) entry which is preliminary data.</text>
</comment>